<reference evidence="1" key="2">
    <citation type="journal article" date="2021" name="Mar. Drugs">
        <title>Genome Reduction and Secondary Metabolism of the Marine Sponge-Associated Cyanobacterium Leptothoe.</title>
        <authorList>
            <person name="Konstantinou D."/>
            <person name="Popin R.V."/>
            <person name="Fewer D.P."/>
            <person name="Sivonen K."/>
            <person name="Gkelis S."/>
        </authorList>
    </citation>
    <scope>NUCLEOTIDE SEQUENCE</scope>
    <source>
        <strain evidence="1">TAU-MAC 1115</strain>
    </source>
</reference>
<dbReference type="EMBL" id="JADOES010000056">
    <property type="protein sequence ID" value="MBT9317718.1"/>
    <property type="molecule type" value="Genomic_DNA"/>
</dbReference>
<dbReference type="AlphaFoldDB" id="A0A947DJD2"/>
<protein>
    <submittedName>
        <fullName evidence="1">Uncharacterized protein</fullName>
    </submittedName>
</protein>
<gene>
    <name evidence="1" type="ORF">IXB50_20050</name>
</gene>
<dbReference type="SUPFAM" id="SSF51735">
    <property type="entry name" value="NAD(P)-binding Rossmann-fold domains"/>
    <property type="match status" value="1"/>
</dbReference>
<reference evidence="1" key="1">
    <citation type="submission" date="2020-11" db="EMBL/GenBank/DDBJ databases">
        <authorList>
            <person name="Konstantinou D."/>
            <person name="Gkelis S."/>
            <person name="Popin R."/>
            <person name="Fewer D."/>
            <person name="Sivonen K."/>
        </authorList>
    </citation>
    <scope>NUCLEOTIDE SEQUENCE</scope>
    <source>
        <strain evidence="1">TAU-MAC 1115</strain>
    </source>
</reference>
<evidence type="ECO:0000313" key="2">
    <source>
        <dbReference type="Proteomes" id="UP000717364"/>
    </source>
</evidence>
<comment type="caution">
    <text evidence="1">The sequence shown here is derived from an EMBL/GenBank/DDBJ whole genome shotgun (WGS) entry which is preliminary data.</text>
</comment>
<name>A0A947DJD2_9CYAN</name>
<sequence length="53" mass="5654">MNQVTILGAGQIGSVIAKLLHHSGDYAVQVGDMDVQVLDRLSVSVPVNTFVIF</sequence>
<keyword evidence="2" id="KW-1185">Reference proteome</keyword>
<dbReference type="Gene3D" id="3.40.50.720">
    <property type="entry name" value="NAD(P)-binding Rossmann-like Domain"/>
    <property type="match status" value="1"/>
</dbReference>
<dbReference type="RefSeq" id="WP_215610782.1">
    <property type="nucleotide sequence ID" value="NZ_JADOES010000056.1"/>
</dbReference>
<organism evidence="1 2">
    <name type="scientific">Leptothoe spongobia TAU-MAC 1115</name>
    <dbReference type="NCBI Taxonomy" id="1967444"/>
    <lineage>
        <taxon>Bacteria</taxon>
        <taxon>Bacillati</taxon>
        <taxon>Cyanobacteriota</taxon>
        <taxon>Cyanophyceae</taxon>
        <taxon>Nodosilineales</taxon>
        <taxon>Cymatolegaceae</taxon>
        <taxon>Leptothoe</taxon>
        <taxon>Leptothoe spongobia</taxon>
    </lineage>
</organism>
<accession>A0A947DJD2</accession>
<dbReference type="Proteomes" id="UP000717364">
    <property type="component" value="Unassembled WGS sequence"/>
</dbReference>
<proteinExistence type="predicted"/>
<evidence type="ECO:0000313" key="1">
    <source>
        <dbReference type="EMBL" id="MBT9317718.1"/>
    </source>
</evidence>
<dbReference type="InterPro" id="IPR036291">
    <property type="entry name" value="NAD(P)-bd_dom_sf"/>
</dbReference>